<comment type="similarity">
    <text evidence="2 13">Belongs to the amiloride-sensitive sodium channel (TC 1.A.6) family.</text>
</comment>
<keyword evidence="9 15" id="KW-0472">Membrane</keyword>
<evidence type="ECO:0000256" key="1">
    <source>
        <dbReference type="ARBA" id="ARBA00004141"/>
    </source>
</evidence>
<feature type="compositionally biased region" description="Polar residues" evidence="14">
    <location>
        <begin position="539"/>
        <end position="551"/>
    </location>
</feature>
<keyword evidence="17" id="KW-1185">Reference proteome</keyword>
<keyword evidence="12 13" id="KW-0407">Ion channel</keyword>
<feature type="region of interest" description="Disordered" evidence="14">
    <location>
        <begin position="497"/>
        <end position="561"/>
    </location>
</feature>
<keyword evidence="6 15" id="KW-1133">Transmembrane helix</keyword>
<keyword evidence="10" id="KW-0325">Glycoprotein</keyword>
<reference evidence="16" key="1">
    <citation type="submission" date="2022-01" db="EMBL/GenBank/DDBJ databases">
        <title>Genome Sequence Resource for Two Populations of Ditylenchus destructor, the Migratory Endoparasitic Phytonematode.</title>
        <authorList>
            <person name="Zhang H."/>
            <person name="Lin R."/>
            <person name="Xie B."/>
        </authorList>
    </citation>
    <scope>NUCLEOTIDE SEQUENCE</scope>
    <source>
        <strain evidence="16">BazhouSP</strain>
    </source>
</reference>
<evidence type="ECO:0000256" key="15">
    <source>
        <dbReference type="SAM" id="Phobius"/>
    </source>
</evidence>
<evidence type="ECO:0000256" key="2">
    <source>
        <dbReference type="ARBA" id="ARBA00007193"/>
    </source>
</evidence>
<evidence type="ECO:0000256" key="6">
    <source>
        <dbReference type="ARBA" id="ARBA00022989"/>
    </source>
</evidence>
<dbReference type="Gene3D" id="1.10.287.770">
    <property type="entry name" value="YojJ-like"/>
    <property type="match status" value="1"/>
</dbReference>
<evidence type="ECO:0000256" key="8">
    <source>
        <dbReference type="ARBA" id="ARBA00023065"/>
    </source>
</evidence>
<accession>A0AAD4N446</accession>
<evidence type="ECO:0000256" key="3">
    <source>
        <dbReference type="ARBA" id="ARBA00022448"/>
    </source>
</evidence>
<comment type="subcellular location">
    <subcellularLocation>
        <location evidence="1">Membrane</location>
        <topology evidence="1">Multi-pass membrane protein</topology>
    </subcellularLocation>
</comment>
<proteinExistence type="inferred from homology"/>
<evidence type="ECO:0000313" key="16">
    <source>
        <dbReference type="EMBL" id="KAI1714421.1"/>
    </source>
</evidence>
<feature type="transmembrane region" description="Helical" evidence="15">
    <location>
        <begin position="457"/>
        <end position="477"/>
    </location>
</feature>
<evidence type="ECO:0000256" key="10">
    <source>
        <dbReference type="ARBA" id="ARBA00023180"/>
    </source>
</evidence>
<protein>
    <submittedName>
        <fullName evidence="16">Amiloride-sensitive sodium channel domain-containing protein</fullName>
    </submittedName>
</protein>
<evidence type="ECO:0000256" key="5">
    <source>
        <dbReference type="ARBA" id="ARBA00022692"/>
    </source>
</evidence>
<keyword evidence="4 13" id="KW-0894">Sodium channel</keyword>
<dbReference type="AlphaFoldDB" id="A0AAD4N446"/>
<dbReference type="Proteomes" id="UP001201812">
    <property type="component" value="Unassembled WGS sequence"/>
</dbReference>
<gene>
    <name evidence="16" type="ORF">DdX_08516</name>
</gene>
<evidence type="ECO:0000313" key="17">
    <source>
        <dbReference type="Proteomes" id="UP001201812"/>
    </source>
</evidence>
<keyword evidence="5 13" id="KW-0812">Transmembrane</keyword>
<evidence type="ECO:0000256" key="11">
    <source>
        <dbReference type="ARBA" id="ARBA00023201"/>
    </source>
</evidence>
<dbReference type="GO" id="GO:0005886">
    <property type="term" value="C:plasma membrane"/>
    <property type="evidence" value="ECO:0007669"/>
    <property type="project" value="TreeGrafter"/>
</dbReference>
<evidence type="ECO:0000256" key="14">
    <source>
        <dbReference type="SAM" id="MobiDB-lite"/>
    </source>
</evidence>
<sequence length="561" mass="64241">MPKIKGEHVSCKELFFGKQFRRWAFYLLLFFLIMMTVIEVTNLIIEYAGCPKEANMNINFNESIIFPNMTFCMSRDQAWSHFKIDNSKIDNNPEWDKEIQNALTNMTNKDDFLKSNWPTSMVVRAYQAIGTLNSLERESTSQSARKDITAFAHGKKFGGVRKLVKDWLEIIDERNVTFTDFQQKVGVETLKRSLREMTRIWRLDEDEEETRTSVRITWVSLLSLCFQPAPKNGTFKDIEEQGIFFRMMLRHDIENLKNRKSAAKTDNDEECMSLDFHGRPTTLARNMEGKGRVKDGTTEQLCVGRRTEVKVDVRAAYIMLPNNEKPTACRNYDEGDESEFDCRSRCRMEMIRQMCHCTALTLQYLSDPDDLDTHPLCDYEKCGIKAKENFTDKLCADRCLPDCQQLRFNVIADSKGRTTHQDLTFIEIHWGAFEYLKLEQQYVWNWTTFMAAIGGSIGMWLGLSMLSLIQFFVYMTGTVTKKVTKKLSIVHSHSAPNLPSSGASDTGEKRKLSNNPFGGPVATNPFNSPFKDKDGAPVNSKSSTASLNSAGETPPPQKGFY</sequence>
<keyword evidence="11 13" id="KW-0739">Sodium transport</keyword>
<dbReference type="InterPro" id="IPR001873">
    <property type="entry name" value="ENaC"/>
</dbReference>
<organism evidence="16 17">
    <name type="scientific">Ditylenchus destructor</name>
    <dbReference type="NCBI Taxonomy" id="166010"/>
    <lineage>
        <taxon>Eukaryota</taxon>
        <taxon>Metazoa</taxon>
        <taxon>Ecdysozoa</taxon>
        <taxon>Nematoda</taxon>
        <taxon>Chromadorea</taxon>
        <taxon>Rhabditida</taxon>
        <taxon>Tylenchina</taxon>
        <taxon>Tylenchomorpha</taxon>
        <taxon>Sphaerularioidea</taxon>
        <taxon>Anguinidae</taxon>
        <taxon>Anguininae</taxon>
        <taxon>Ditylenchus</taxon>
    </lineage>
</organism>
<evidence type="ECO:0000256" key="4">
    <source>
        <dbReference type="ARBA" id="ARBA00022461"/>
    </source>
</evidence>
<evidence type="ECO:0000256" key="12">
    <source>
        <dbReference type="ARBA" id="ARBA00023303"/>
    </source>
</evidence>
<comment type="caution">
    <text evidence="16">The sequence shown here is derived from an EMBL/GenBank/DDBJ whole genome shotgun (WGS) entry which is preliminary data.</text>
</comment>
<dbReference type="PANTHER" id="PTHR11690:SF227">
    <property type="entry name" value="AMILORIDE-SENSITIVE SODIUM CHANNEL"/>
    <property type="match status" value="1"/>
</dbReference>
<keyword evidence="8 13" id="KW-0406">Ion transport</keyword>
<name>A0AAD4N446_9BILA</name>
<dbReference type="EMBL" id="JAKKPZ010000013">
    <property type="protein sequence ID" value="KAI1714421.1"/>
    <property type="molecule type" value="Genomic_DNA"/>
</dbReference>
<evidence type="ECO:0000256" key="13">
    <source>
        <dbReference type="RuleBase" id="RU000679"/>
    </source>
</evidence>
<evidence type="ECO:0000256" key="7">
    <source>
        <dbReference type="ARBA" id="ARBA00023053"/>
    </source>
</evidence>
<evidence type="ECO:0000256" key="9">
    <source>
        <dbReference type="ARBA" id="ARBA00023136"/>
    </source>
</evidence>
<dbReference type="PANTHER" id="PTHR11690">
    <property type="entry name" value="AMILORIDE-SENSITIVE SODIUM CHANNEL-RELATED"/>
    <property type="match status" value="1"/>
</dbReference>
<keyword evidence="3 13" id="KW-0813">Transport</keyword>
<feature type="transmembrane region" description="Helical" evidence="15">
    <location>
        <begin position="23"/>
        <end position="45"/>
    </location>
</feature>
<dbReference type="Pfam" id="PF00858">
    <property type="entry name" value="ASC"/>
    <property type="match status" value="1"/>
</dbReference>
<dbReference type="GO" id="GO:0015280">
    <property type="term" value="F:ligand-gated sodium channel activity"/>
    <property type="evidence" value="ECO:0007669"/>
    <property type="project" value="TreeGrafter"/>
</dbReference>
<keyword evidence="7" id="KW-0915">Sodium</keyword>